<protein>
    <submittedName>
        <fullName evidence="2">Uncharacterized protein</fullName>
    </submittedName>
</protein>
<keyword evidence="3" id="KW-1185">Reference proteome</keyword>
<dbReference type="InterPro" id="IPR046959">
    <property type="entry name" value="PRK1-6/SRF4-like"/>
</dbReference>
<evidence type="ECO:0000313" key="3">
    <source>
        <dbReference type="Proteomes" id="UP001179952"/>
    </source>
</evidence>
<proteinExistence type="predicted"/>
<keyword evidence="1" id="KW-0732">Signal</keyword>
<reference evidence="2" key="1">
    <citation type="journal article" date="2023" name="Nat. Commun.">
        <title>Diploid and tetraploid genomes of Acorus and the evolution of monocots.</title>
        <authorList>
            <person name="Ma L."/>
            <person name="Liu K.W."/>
            <person name="Li Z."/>
            <person name="Hsiao Y.Y."/>
            <person name="Qi Y."/>
            <person name="Fu T."/>
            <person name="Tang G.D."/>
            <person name="Zhang D."/>
            <person name="Sun W.H."/>
            <person name="Liu D.K."/>
            <person name="Li Y."/>
            <person name="Chen G.Z."/>
            <person name="Liu X.D."/>
            <person name="Liao X.Y."/>
            <person name="Jiang Y.T."/>
            <person name="Yu X."/>
            <person name="Hao Y."/>
            <person name="Huang J."/>
            <person name="Zhao X.W."/>
            <person name="Ke S."/>
            <person name="Chen Y.Y."/>
            <person name="Wu W.L."/>
            <person name="Hsu J.L."/>
            <person name="Lin Y.F."/>
            <person name="Huang M.D."/>
            <person name="Li C.Y."/>
            <person name="Huang L."/>
            <person name="Wang Z.W."/>
            <person name="Zhao X."/>
            <person name="Zhong W.Y."/>
            <person name="Peng D.H."/>
            <person name="Ahmad S."/>
            <person name="Lan S."/>
            <person name="Zhang J.S."/>
            <person name="Tsai W.C."/>
            <person name="Van de Peer Y."/>
            <person name="Liu Z.J."/>
        </authorList>
    </citation>
    <scope>NUCLEOTIDE SEQUENCE</scope>
    <source>
        <strain evidence="2">SCP</strain>
    </source>
</reference>
<sequence length="135" mass="14685">MKNHHFVFIVSFTAIAAAHTFDGLSLLAFKSTDSSDDDPCHWSNVSYSNLSTSLRVVSLSSKNLSGYPPSEIAGLSFLRRLNEEGLLSEVVNPGLLGEVRVKKEVVAAFHMAMACVEVDPEARPRMKAVCDGLET</sequence>
<dbReference type="AlphaFoldDB" id="A0AAV9BNP9"/>
<feature type="chain" id="PRO_5044023984" evidence="1">
    <location>
        <begin position="19"/>
        <end position="135"/>
    </location>
</feature>
<accession>A0AAV9BNP9</accession>
<name>A0AAV9BNP9_ACOGR</name>
<evidence type="ECO:0000256" key="1">
    <source>
        <dbReference type="SAM" id="SignalP"/>
    </source>
</evidence>
<organism evidence="2 3">
    <name type="scientific">Acorus gramineus</name>
    <name type="common">Dwarf sweet flag</name>
    <dbReference type="NCBI Taxonomy" id="55184"/>
    <lineage>
        <taxon>Eukaryota</taxon>
        <taxon>Viridiplantae</taxon>
        <taxon>Streptophyta</taxon>
        <taxon>Embryophyta</taxon>
        <taxon>Tracheophyta</taxon>
        <taxon>Spermatophyta</taxon>
        <taxon>Magnoliopsida</taxon>
        <taxon>Liliopsida</taxon>
        <taxon>Acoraceae</taxon>
        <taxon>Acorus</taxon>
    </lineage>
</organism>
<dbReference type="InterPro" id="IPR032675">
    <property type="entry name" value="LRR_dom_sf"/>
</dbReference>
<dbReference type="Proteomes" id="UP001179952">
    <property type="component" value="Unassembled WGS sequence"/>
</dbReference>
<feature type="signal peptide" evidence="1">
    <location>
        <begin position="1"/>
        <end position="18"/>
    </location>
</feature>
<dbReference type="EMBL" id="JAUJYN010000002">
    <property type="protein sequence ID" value="KAK1277583.1"/>
    <property type="molecule type" value="Genomic_DNA"/>
</dbReference>
<comment type="caution">
    <text evidence="2">The sequence shown here is derived from an EMBL/GenBank/DDBJ whole genome shotgun (WGS) entry which is preliminary data.</text>
</comment>
<dbReference type="PANTHER" id="PTHR48007:SF36">
    <property type="entry name" value="RECEPTOR PROTEIN KINASE-LIKE PROTEIN ZAR1"/>
    <property type="match status" value="1"/>
</dbReference>
<dbReference type="PANTHER" id="PTHR48007">
    <property type="entry name" value="LEUCINE-RICH REPEAT RECEPTOR-LIKE PROTEIN KINASE PXC1"/>
    <property type="match status" value="1"/>
</dbReference>
<reference evidence="2" key="2">
    <citation type="submission" date="2023-06" db="EMBL/GenBank/DDBJ databases">
        <authorList>
            <person name="Ma L."/>
            <person name="Liu K.-W."/>
            <person name="Li Z."/>
            <person name="Hsiao Y.-Y."/>
            <person name="Qi Y."/>
            <person name="Fu T."/>
            <person name="Tang G."/>
            <person name="Zhang D."/>
            <person name="Sun W.-H."/>
            <person name="Liu D.-K."/>
            <person name="Li Y."/>
            <person name="Chen G.-Z."/>
            <person name="Liu X.-D."/>
            <person name="Liao X.-Y."/>
            <person name="Jiang Y.-T."/>
            <person name="Yu X."/>
            <person name="Hao Y."/>
            <person name="Huang J."/>
            <person name="Zhao X.-W."/>
            <person name="Ke S."/>
            <person name="Chen Y.-Y."/>
            <person name="Wu W.-L."/>
            <person name="Hsu J.-L."/>
            <person name="Lin Y.-F."/>
            <person name="Huang M.-D."/>
            <person name="Li C.-Y."/>
            <person name="Huang L."/>
            <person name="Wang Z.-W."/>
            <person name="Zhao X."/>
            <person name="Zhong W.-Y."/>
            <person name="Peng D.-H."/>
            <person name="Ahmad S."/>
            <person name="Lan S."/>
            <person name="Zhang J.-S."/>
            <person name="Tsai W.-C."/>
            <person name="Van De Peer Y."/>
            <person name="Liu Z.-J."/>
        </authorList>
    </citation>
    <scope>NUCLEOTIDE SEQUENCE</scope>
    <source>
        <strain evidence="2">SCP</strain>
        <tissue evidence="2">Leaves</tissue>
    </source>
</reference>
<dbReference type="Gene3D" id="3.80.10.10">
    <property type="entry name" value="Ribonuclease Inhibitor"/>
    <property type="match status" value="1"/>
</dbReference>
<evidence type="ECO:0000313" key="2">
    <source>
        <dbReference type="EMBL" id="KAK1277583.1"/>
    </source>
</evidence>
<gene>
    <name evidence="2" type="ORF">QJS04_geneDACA024932</name>
</gene>